<evidence type="ECO:0000313" key="8">
    <source>
        <dbReference type="EMBL" id="EAR84923.1"/>
    </source>
</evidence>
<evidence type="ECO:0000256" key="4">
    <source>
        <dbReference type="ARBA" id="ARBA00022801"/>
    </source>
</evidence>
<comment type="cofactor">
    <cofactor evidence="2">
        <name>Mg(2+)</name>
        <dbReference type="ChEBI" id="CHEBI:18420"/>
    </cofactor>
</comment>
<reference evidence="9" key="1">
    <citation type="journal article" date="2006" name="PLoS Biol.">
        <title>Macronuclear genome sequence of the ciliate Tetrahymena thermophila, a model eukaryote.</title>
        <authorList>
            <person name="Eisen J.A."/>
            <person name="Coyne R.S."/>
            <person name="Wu M."/>
            <person name="Wu D."/>
            <person name="Thiagarajan M."/>
            <person name="Wortman J.R."/>
            <person name="Badger J.H."/>
            <person name="Ren Q."/>
            <person name="Amedeo P."/>
            <person name="Jones K.M."/>
            <person name="Tallon L.J."/>
            <person name="Delcher A.L."/>
            <person name="Salzberg S.L."/>
            <person name="Silva J.C."/>
            <person name="Haas B.J."/>
            <person name="Majoros W.H."/>
            <person name="Farzad M."/>
            <person name="Carlton J.M."/>
            <person name="Smith R.K. Jr."/>
            <person name="Garg J."/>
            <person name="Pearlman R.E."/>
            <person name="Karrer K.M."/>
            <person name="Sun L."/>
            <person name="Manning G."/>
            <person name="Elde N.C."/>
            <person name="Turkewitz A.P."/>
            <person name="Asai D.J."/>
            <person name="Wilkes D.E."/>
            <person name="Wang Y."/>
            <person name="Cai H."/>
            <person name="Collins K."/>
            <person name="Stewart B.A."/>
            <person name="Lee S.R."/>
            <person name="Wilamowska K."/>
            <person name="Weinberg Z."/>
            <person name="Ruzzo W.L."/>
            <person name="Wloga D."/>
            <person name="Gaertig J."/>
            <person name="Frankel J."/>
            <person name="Tsao C.-C."/>
            <person name="Gorovsky M.A."/>
            <person name="Keeling P.J."/>
            <person name="Waller R.F."/>
            <person name="Patron N.J."/>
            <person name="Cherry J.M."/>
            <person name="Stover N.A."/>
            <person name="Krieger C.J."/>
            <person name="del Toro C."/>
            <person name="Ryder H.F."/>
            <person name="Williamson S.C."/>
            <person name="Barbeau R.A."/>
            <person name="Hamilton E.P."/>
            <person name="Orias E."/>
        </authorList>
    </citation>
    <scope>NUCLEOTIDE SEQUENCE [LARGE SCALE GENOMIC DNA]</scope>
    <source>
        <strain evidence="9">SB210</strain>
    </source>
</reference>
<gene>
    <name evidence="8" type="ORF">TTHERM_00584790</name>
</gene>
<dbReference type="PANTHER" id="PTHR12318:SF0">
    <property type="entry name" value="ACYL-COENZYME A DIPHOSPHATASE NUDT19"/>
    <property type="match status" value="1"/>
</dbReference>
<evidence type="ECO:0000256" key="1">
    <source>
        <dbReference type="ARBA" id="ARBA00001936"/>
    </source>
</evidence>
<comment type="cofactor">
    <cofactor evidence="1">
        <name>Mn(2+)</name>
        <dbReference type="ChEBI" id="CHEBI:29035"/>
    </cofactor>
</comment>
<dbReference type="Proteomes" id="UP000009168">
    <property type="component" value="Unassembled WGS sequence"/>
</dbReference>
<sequence>MMIRLNKYNCKIVNNRITQCLHVKFSSSVKTENNVGSIPKKSSSLILFRKDGKKKGPFDYDIFFFKRHSKGSFSDMYAFPGGQLEQQDIDVEQNKVCNKFLYCAIRETFEEIGLYFPKNSINENILNEAVNQFKLKGLRTDDFKSLTKIIPAELNEDKFQTFIRLITVPQIKHRYDCIFYLHQIQKNNMVNWFQYFKTGKKESIQDDENIILNEDEGVKYEWMNPLECIDKYYKKQLLLAPPQFIILNILSSFLKYEDLQTFLRNHENSPKIDAMDQDPYSFPYLIGLQSTSKVNPDLSKEYPFTATVGGDFKYHLDKICAIEQDQQLKKELFDKISNLNINENSRSRIYFKNPQKLFDSEYEVDFNFNQYSPLTHMKGYNQIQQLIKTHIKNQ</sequence>
<dbReference type="AlphaFoldDB" id="I7MCU0"/>
<name>I7MCU0_TETTS</name>
<dbReference type="SUPFAM" id="SSF55811">
    <property type="entry name" value="Nudix"/>
    <property type="match status" value="1"/>
</dbReference>
<dbReference type="GeneID" id="7846681"/>
<dbReference type="eggNOG" id="KOG3904">
    <property type="taxonomic scope" value="Eukaryota"/>
</dbReference>
<dbReference type="Gene3D" id="3.90.79.10">
    <property type="entry name" value="Nucleoside Triphosphate Pyrophosphohydrolase"/>
    <property type="match status" value="1"/>
</dbReference>
<keyword evidence="9" id="KW-1185">Reference proteome</keyword>
<keyword evidence="5" id="KW-0460">Magnesium</keyword>
<evidence type="ECO:0000256" key="3">
    <source>
        <dbReference type="ARBA" id="ARBA00022723"/>
    </source>
</evidence>
<dbReference type="HOGENOM" id="CLU_701115_0_0_1"/>
<dbReference type="InterPro" id="IPR039121">
    <property type="entry name" value="NUDT19"/>
</dbReference>
<keyword evidence="6" id="KW-0464">Manganese</keyword>
<dbReference type="EMBL" id="GG662510">
    <property type="protein sequence ID" value="EAR84923.1"/>
    <property type="molecule type" value="Genomic_DNA"/>
</dbReference>
<keyword evidence="3" id="KW-0479">Metal-binding</keyword>
<keyword evidence="4 8" id="KW-0378">Hydrolase</keyword>
<dbReference type="STRING" id="312017.I7MCU0"/>
<dbReference type="GO" id="GO:0005739">
    <property type="term" value="C:mitochondrion"/>
    <property type="evidence" value="ECO:0007669"/>
    <property type="project" value="TreeGrafter"/>
</dbReference>
<dbReference type="InParanoid" id="I7MCU0"/>
<feature type="domain" description="Nudix hydrolase" evidence="7">
    <location>
        <begin position="38"/>
        <end position="245"/>
    </location>
</feature>
<evidence type="ECO:0000256" key="6">
    <source>
        <dbReference type="ARBA" id="ARBA00023211"/>
    </source>
</evidence>
<dbReference type="KEGG" id="tet:TTHERM_00584790"/>
<accession>I7MCU0</accession>
<dbReference type="GO" id="GO:0046872">
    <property type="term" value="F:metal ion binding"/>
    <property type="evidence" value="ECO:0007669"/>
    <property type="project" value="UniProtKB-KW"/>
</dbReference>
<evidence type="ECO:0000256" key="2">
    <source>
        <dbReference type="ARBA" id="ARBA00001946"/>
    </source>
</evidence>
<dbReference type="OrthoDB" id="1695362at2759"/>
<dbReference type="GO" id="GO:0016818">
    <property type="term" value="F:hydrolase activity, acting on acid anhydrides, in phosphorus-containing anhydrides"/>
    <property type="evidence" value="ECO:0007669"/>
    <property type="project" value="InterPro"/>
</dbReference>
<dbReference type="PANTHER" id="PTHR12318">
    <property type="entry name" value="TESTOSTERONE-REGULATED PROTEIN RP2"/>
    <property type="match status" value="1"/>
</dbReference>
<proteinExistence type="predicted"/>
<evidence type="ECO:0000313" key="9">
    <source>
        <dbReference type="Proteomes" id="UP000009168"/>
    </source>
</evidence>
<dbReference type="InterPro" id="IPR000086">
    <property type="entry name" value="NUDIX_hydrolase_dom"/>
</dbReference>
<organism evidence="8 9">
    <name type="scientific">Tetrahymena thermophila (strain SB210)</name>
    <dbReference type="NCBI Taxonomy" id="312017"/>
    <lineage>
        <taxon>Eukaryota</taxon>
        <taxon>Sar</taxon>
        <taxon>Alveolata</taxon>
        <taxon>Ciliophora</taxon>
        <taxon>Intramacronucleata</taxon>
        <taxon>Oligohymenophorea</taxon>
        <taxon>Hymenostomatida</taxon>
        <taxon>Tetrahymenina</taxon>
        <taxon>Tetrahymenidae</taxon>
        <taxon>Tetrahymena</taxon>
    </lineage>
</organism>
<evidence type="ECO:0000256" key="5">
    <source>
        <dbReference type="ARBA" id="ARBA00022842"/>
    </source>
</evidence>
<dbReference type="RefSeq" id="XP_001032586.1">
    <property type="nucleotide sequence ID" value="XM_001032586.1"/>
</dbReference>
<dbReference type="PROSITE" id="PS51462">
    <property type="entry name" value="NUDIX"/>
    <property type="match status" value="1"/>
</dbReference>
<evidence type="ECO:0000259" key="7">
    <source>
        <dbReference type="PROSITE" id="PS51462"/>
    </source>
</evidence>
<dbReference type="InterPro" id="IPR015797">
    <property type="entry name" value="NUDIX_hydrolase-like_dom_sf"/>
</dbReference>
<protein>
    <submittedName>
        <fullName evidence="8">NUDIX hydrolase</fullName>
    </submittedName>
</protein>